<dbReference type="PANTHER" id="PTHR33885:SF3">
    <property type="entry name" value="PHAGE SHOCK PROTEIN C"/>
    <property type="match status" value="1"/>
</dbReference>
<gene>
    <name evidence="8" type="ORF">HGG74_03035</name>
</gene>
<proteinExistence type="predicted"/>
<dbReference type="EMBL" id="JAAZSQ010000002">
    <property type="protein sequence ID" value="NKX53530.1"/>
    <property type="molecule type" value="Genomic_DNA"/>
</dbReference>
<dbReference type="Pfam" id="PF04024">
    <property type="entry name" value="PspC"/>
    <property type="match status" value="1"/>
</dbReference>
<dbReference type="AlphaFoldDB" id="A0A7X6K3H7"/>
<keyword evidence="2" id="KW-1003">Cell membrane</keyword>
<protein>
    <submittedName>
        <fullName evidence="8">PspC domain-containing protein</fullName>
    </submittedName>
</protein>
<evidence type="ECO:0000256" key="1">
    <source>
        <dbReference type="ARBA" id="ARBA00004162"/>
    </source>
</evidence>
<evidence type="ECO:0000313" key="9">
    <source>
        <dbReference type="Proteomes" id="UP000544090"/>
    </source>
</evidence>
<accession>A0A7X6K3H7</accession>
<dbReference type="InterPro" id="IPR052027">
    <property type="entry name" value="PspC"/>
</dbReference>
<dbReference type="GO" id="GO:0005886">
    <property type="term" value="C:plasma membrane"/>
    <property type="evidence" value="ECO:0007669"/>
    <property type="project" value="UniProtKB-SubCell"/>
</dbReference>
<keyword evidence="5 6" id="KW-0472">Membrane</keyword>
<evidence type="ECO:0000256" key="3">
    <source>
        <dbReference type="ARBA" id="ARBA00022692"/>
    </source>
</evidence>
<feature type="transmembrane region" description="Helical" evidence="6">
    <location>
        <begin position="41"/>
        <end position="64"/>
    </location>
</feature>
<evidence type="ECO:0000256" key="4">
    <source>
        <dbReference type="ARBA" id="ARBA00022989"/>
    </source>
</evidence>
<comment type="caution">
    <text evidence="8">The sequence shown here is derived from an EMBL/GenBank/DDBJ whole genome shotgun (WGS) entry which is preliminary data.</text>
</comment>
<evidence type="ECO:0000256" key="6">
    <source>
        <dbReference type="SAM" id="Phobius"/>
    </source>
</evidence>
<keyword evidence="4 6" id="KW-1133">Transmembrane helix</keyword>
<evidence type="ECO:0000313" key="8">
    <source>
        <dbReference type="EMBL" id="NKX53530.1"/>
    </source>
</evidence>
<dbReference type="RefSeq" id="WP_168484867.1">
    <property type="nucleotide sequence ID" value="NZ_JAAZSQ010000002.1"/>
</dbReference>
<reference evidence="8 9" key="1">
    <citation type="submission" date="2020-04" db="EMBL/GenBank/DDBJ databases">
        <title>Arthrobacter sp. nov.</title>
        <authorList>
            <person name="Liu S."/>
        </authorList>
    </citation>
    <scope>NUCLEOTIDE SEQUENCE [LARGE SCALE GENOMIC DNA]</scope>
    <source>
        <strain evidence="8 9">E918</strain>
    </source>
</reference>
<comment type="subcellular location">
    <subcellularLocation>
        <location evidence="1">Cell membrane</location>
        <topology evidence="1">Single-pass membrane protein</topology>
    </subcellularLocation>
</comment>
<keyword evidence="9" id="KW-1185">Reference proteome</keyword>
<dbReference type="Proteomes" id="UP000544090">
    <property type="component" value="Unassembled WGS sequence"/>
</dbReference>
<evidence type="ECO:0000256" key="2">
    <source>
        <dbReference type="ARBA" id="ARBA00022475"/>
    </source>
</evidence>
<keyword evidence="3 6" id="KW-0812">Transmembrane</keyword>
<organism evidence="8 9">
    <name type="scientific">Arthrobacter mobilis</name>
    <dbReference type="NCBI Taxonomy" id="2724944"/>
    <lineage>
        <taxon>Bacteria</taxon>
        <taxon>Bacillati</taxon>
        <taxon>Actinomycetota</taxon>
        <taxon>Actinomycetes</taxon>
        <taxon>Micrococcales</taxon>
        <taxon>Micrococcaceae</taxon>
        <taxon>Arthrobacter</taxon>
    </lineage>
</organism>
<evidence type="ECO:0000259" key="7">
    <source>
        <dbReference type="Pfam" id="PF04024"/>
    </source>
</evidence>
<feature type="domain" description="Phage shock protein PspC N-terminal" evidence="7">
    <location>
        <begin position="13"/>
        <end position="65"/>
    </location>
</feature>
<name>A0A7X6K3H7_9MICC</name>
<dbReference type="PANTHER" id="PTHR33885">
    <property type="entry name" value="PHAGE SHOCK PROTEIN C"/>
    <property type="match status" value="1"/>
</dbReference>
<sequence>MDSVYSFLRSLPLRRGPDRWVAGICGGIAARFGWDPSLVRIATLLLFLFPGIGLGAYLVLWLLLPWQDGSIVLERLLAGRGSSRP</sequence>
<dbReference type="InterPro" id="IPR007168">
    <property type="entry name" value="Phageshock_PspC_N"/>
</dbReference>
<evidence type="ECO:0000256" key="5">
    <source>
        <dbReference type="ARBA" id="ARBA00023136"/>
    </source>
</evidence>